<proteinExistence type="predicted"/>
<gene>
    <name evidence="1" type="ORF">CLIM01_11190</name>
</gene>
<evidence type="ECO:0000313" key="1">
    <source>
        <dbReference type="EMBL" id="KAK0371449.1"/>
    </source>
</evidence>
<dbReference type="Proteomes" id="UP001169217">
    <property type="component" value="Unassembled WGS sequence"/>
</dbReference>
<evidence type="ECO:0000313" key="2">
    <source>
        <dbReference type="Proteomes" id="UP001169217"/>
    </source>
</evidence>
<comment type="caution">
    <text evidence="1">The sequence shown here is derived from an EMBL/GenBank/DDBJ whole genome shotgun (WGS) entry which is preliminary data.</text>
</comment>
<dbReference type="EMBL" id="JARUPT010000444">
    <property type="protein sequence ID" value="KAK0371449.1"/>
    <property type="molecule type" value="Genomic_DNA"/>
</dbReference>
<reference evidence="1" key="1">
    <citation type="submission" date="2023-04" db="EMBL/GenBank/DDBJ databases">
        <title>Colletotrichum limetticola genome sequence.</title>
        <authorList>
            <person name="Baroncelli R."/>
        </authorList>
    </citation>
    <scope>NUCLEOTIDE SEQUENCE</scope>
    <source>
        <strain evidence="1">KLA-Anderson</strain>
    </source>
</reference>
<organism evidence="1 2">
    <name type="scientific">Colletotrichum limetticola</name>
    <dbReference type="NCBI Taxonomy" id="1209924"/>
    <lineage>
        <taxon>Eukaryota</taxon>
        <taxon>Fungi</taxon>
        <taxon>Dikarya</taxon>
        <taxon>Ascomycota</taxon>
        <taxon>Pezizomycotina</taxon>
        <taxon>Sordariomycetes</taxon>
        <taxon>Hypocreomycetidae</taxon>
        <taxon>Glomerellales</taxon>
        <taxon>Glomerellaceae</taxon>
        <taxon>Colletotrichum</taxon>
        <taxon>Colletotrichum acutatum species complex</taxon>
    </lineage>
</organism>
<sequence>MQSGPDSLIWRSSAHRVHLARHSTPLHTG</sequence>
<accession>A0ABQ9PIQ2</accession>
<keyword evidence="2" id="KW-1185">Reference proteome</keyword>
<protein>
    <submittedName>
        <fullName evidence="1">Uncharacterized protein</fullName>
    </submittedName>
</protein>
<name>A0ABQ9PIQ2_9PEZI</name>